<protein>
    <recommendedName>
        <fullName evidence="12 13">DNA polymerase I</fullName>
        <ecNumber evidence="12 13">2.7.7.7</ecNumber>
    </recommendedName>
</protein>
<keyword evidence="4 13" id="KW-0235">DNA replication</keyword>
<dbReference type="GO" id="GO:0003887">
    <property type="term" value="F:DNA-directed DNA polymerase activity"/>
    <property type="evidence" value="ECO:0007669"/>
    <property type="project" value="UniProtKB-UniRule"/>
</dbReference>
<evidence type="ECO:0000256" key="9">
    <source>
        <dbReference type="ARBA" id="ARBA00023125"/>
    </source>
</evidence>
<evidence type="ECO:0000256" key="2">
    <source>
        <dbReference type="ARBA" id="ARBA00022679"/>
    </source>
</evidence>
<evidence type="ECO:0000256" key="7">
    <source>
        <dbReference type="ARBA" id="ARBA00022839"/>
    </source>
</evidence>
<dbReference type="PRINTS" id="PR00868">
    <property type="entry name" value="DNAPOLI"/>
</dbReference>
<organism evidence="17 18">
    <name type="scientific">Brachybacterium vulturis</name>
    <dbReference type="NCBI Taxonomy" id="2017484"/>
    <lineage>
        <taxon>Bacteria</taxon>
        <taxon>Bacillati</taxon>
        <taxon>Actinomycetota</taxon>
        <taxon>Actinomycetes</taxon>
        <taxon>Micrococcales</taxon>
        <taxon>Dermabacteraceae</taxon>
        <taxon>Brachybacterium</taxon>
    </lineage>
</organism>
<dbReference type="GO" id="GO:0008409">
    <property type="term" value="F:5'-3' exonuclease activity"/>
    <property type="evidence" value="ECO:0007669"/>
    <property type="project" value="UniProtKB-UniRule"/>
</dbReference>
<feature type="compositionally biased region" description="Basic and acidic residues" evidence="14">
    <location>
        <begin position="440"/>
        <end position="457"/>
    </location>
</feature>
<keyword evidence="5" id="KW-0540">Nuclease</keyword>
<keyword evidence="7 13" id="KW-0269">Exonuclease</keyword>
<dbReference type="Pfam" id="PF00476">
    <property type="entry name" value="DNA_pol_A"/>
    <property type="match status" value="1"/>
</dbReference>
<dbReference type="Gene3D" id="1.10.150.20">
    <property type="entry name" value="5' to 3' exonuclease, C-terminal subdomain"/>
    <property type="match status" value="2"/>
</dbReference>
<evidence type="ECO:0000256" key="4">
    <source>
        <dbReference type="ARBA" id="ARBA00022705"/>
    </source>
</evidence>
<dbReference type="InterPro" id="IPR020046">
    <property type="entry name" value="5-3_exonucl_a-hlix_arch_N"/>
</dbReference>
<dbReference type="Gene3D" id="3.30.420.10">
    <property type="entry name" value="Ribonuclease H-like superfamily/Ribonuclease H"/>
    <property type="match status" value="1"/>
</dbReference>
<dbReference type="InterPro" id="IPR043502">
    <property type="entry name" value="DNA/RNA_pol_sf"/>
</dbReference>
<dbReference type="Gene3D" id="3.30.70.370">
    <property type="match status" value="1"/>
</dbReference>
<name>A0A291GQ63_9MICO</name>
<evidence type="ECO:0000256" key="13">
    <source>
        <dbReference type="RuleBase" id="RU004460"/>
    </source>
</evidence>
<dbReference type="SMART" id="SM00475">
    <property type="entry name" value="53EXOc"/>
    <property type="match status" value="1"/>
</dbReference>
<evidence type="ECO:0000256" key="10">
    <source>
        <dbReference type="ARBA" id="ARBA00023204"/>
    </source>
</evidence>
<feature type="domain" description="5'-3' exonuclease" evidence="15">
    <location>
        <begin position="9"/>
        <end position="269"/>
    </location>
</feature>
<evidence type="ECO:0000256" key="1">
    <source>
        <dbReference type="ARBA" id="ARBA00007705"/>
    </source>
</evidence>
<gene>
    <name evidence="13" type="primary">polA</name>
    <name evidence="17" type="ORF">CFK38_12040</name>
</gene>
<dbReference type="SUPFAM" id="SSF47807">
    <property type="entry name" value="5' to 3' exonuclease, C-terminal subdomain"/>
    <property type="match status" value="1"/>
</dbReference>
<comment type="similarity">
    <text evidence="1 13">Belongs to the DNA polymerase type-A family.</text>
</comment>
<dbReference type="CDD" id="cd09898">
    <property type="entry name" value="H3TH_53EXO"/>
    <property type="match status" value="1"/>
</dbReference>
<dbReference type="InterPro" id="IPR020045">
    <property type="entry name" value="DNA_polI_H3TH"/>
</dbReference>
<dbReference type="InterPro" id="IPR001098">
    <property type="entry name" value="DNA-dir_DNA_pol_A_palm_dom"/>
</dbReference>
<keyword evidence="13" id="KW-0378">Hydrolase</keyword>
<dbReference type="CDD" id="cd08637">
    <property type="entry name" value="DNA_pol_A_pol_I_C"/>
    <property type="match status" value="1"/>
</dbReference>
<dbReference type="EMBL" id="CP023563">
    <property type="protein sequence ID" value="ATG52172.1"/>
    <property type="molecule type" value="Genomic_DNA"/>
</dbReference>
<dbReference type="InterPro" id="IPR036279">
    <property type="entry name" value="5-3_exonuclease_C_sf"/>
</dbReference>
<keyword evidence="6 13" id="KW-0227">DNA damage</keyword>
<dbReference type="InterPro" id="IPR002421">
    <property type="entry name" value="5-3_exonuclease"/>
</dbReference>
<comment type="function">
    <text evidence="13">In addition to polymerase activity, this DNA polymerase exhibits 5'-3' exonuclease activity.</text>
</comment>
<dbReference type="Gene3D" id="3.40.50.1010">
    <property type="entry name" value="5'-nuclease"/>
    <property type="match status" value="1"/>
</dbReference>
<dbReference type="InterPro" id="IPR002298">
    <property type="entry name" value="DNA_polymerase_A"/>
</dbReference>
<dbReference type="SUPFAM" id="SSF56672">
    <property type="entry name" value="DNA/RNA polymerases"/>
    <property type="match status" value="1"/>
</dbReference>
<evidence type="ECO:0000256" key="11">
    <source>
        <dbReference type="ARBA" id="ARBA00049244"/>
    </source>
</evidence>
<proteinExistence type="inferred from homology"/>
<dbReference type="OrthoDB" id="9806424at2"/>
<evidence type="ECO:0000256" key="8">
    <source>
        <dbReference type="ARBA" id="ARBA00022932"/>
    </source>
</evidence>
<feature type="region of interest" description="Disordered" evidence="14">
    <location>
        <begin position="434"/>
        <end position="457"/>
    </location>
</feature>
<dbReference type="InterPro" id="IPR029060">
    <property type="entry name" value="PIN-like_dom_sf"/>
</dbReference>
<dbReference type="KEGG" id="brz:CFK38_12040"/>
<dbReference type="SMART" id="SM00279">
    <property type="entry name" value="HhH2"/>
    <property type="match status" value="1"/>
</dbReference>
<dbReference type="Pfam" id="PF01367">
    <property type="entry name" value="5_3_exonuc"/>
    <property type="match status" value="1"/>
</dbReference>
<evidence type="ECO:0000256" key="12">
    <source>
        <dbReference type="NCBIfam" id="TIGR00593"/>
    </source>
</evidence>
<dbReference type="SMART" id="SM00482">
    <property type="entry name" value="POLAc"/>
    <property type="match status" value="1"/>
</dbReference>
<evidence type="ECO:0000259" key="15">
    <source>
        <dbReference type="SMART" id="SM00475"/>
    </source>
</evidence>
<dbReference type="GO" id="GO:0006302">
    <property type="term" value="P:double-strand break repair"/>
    <property type="evidence" value="ECO:0007669"/>
    <property type="project" value="TreeGrafter"/>
</dbReference>
<evidence type="ECO:0000256" key="5">
    <source>
        <dbReference type="ARBA" id="ARBA00022722"/>
    </source>
</evidence>
<dbReference type="FunFam" id="3.40.50.1010:FF:000001">
    <property type="entry name" value="DNA polymerase I"/>
    <property type="match status" value="1"/>
</dbReference>
<dbReference type="EC" id="2.7.7.7" evidence="12 13"/>
<dbReference type="RefSeq" id="WP_096803288.1">
    <property type="nucleotide sequence ID" value="NZ_CP023563.1"/>
</dbReference>
<dbReference type="NCBIfam" id="TIGR00593">
    <property type="entry name" value="pola"/>
    <property type="match status" value="1"/>
</dbReference>
<dbReference type="Pfam" id="PF02739">
    <property type="entry name" value="5_3_exonuc_N"/>
    <property type="match status" value="1"/>
</dbReference>
<reference evidence="18" key="1">
    <citation type="submission" date="2017-09" db="EMBL/GenBank/DDBJ databases">
        <title>Brachybacterium sp. VM2412.</title>
        <authorList>
            <person name="Tak E.J."/>
            <person name="Bae J.-W."/>
        </authorList>
    </citation>
    <scope>NUCLEOTIDE SEQUENCE [LARGE SCALE GENOMIC DNA]</scope>
    <source>
        <strain evidence="18">VM2412</strain>
    </source>
</reference>
<evidence type="ECO:0000256" key="6">
    <source>
        <dbReference type="ARBA" id="ARBA00022763"/>
    </source>
</evidence>
<dbReference type="SUPFAM" id="SSF88723">
    <property type="entry name" value="PIN domain-like"/>
    <property type="match status" value="1"/>
</dbReference>
<feature type="domain" description="DNA-directed DNA polymerase family A palm" evidence="16">
    <location>
        <begin position="661"/>
        <end position="868"/>
    </location>
</feature>
<evidence type="ECO:0000313" key="18">
    <source>
        <dbReference type="Proteomes" id="UP000218165"/>
    </source>
</evidence>
<dbReference type="InterPro" id="IPR018320">
    <property type="entry name" value="DNA_polymerase_1"/>
</dbReference>
<sequence length="905" mass="98047">MSASDTDDQRILLIDGHAMAFRAFFALPADGFSDGRGQATNAVYGFARMIINVVASERPTHVAVAFDLPGGTFRDRIYDQYKGGRDETPPAFHGQIDLIMQVLDALGVRWLTYEDYEADDIIATLAARAEEAGDEALIVSSDRDAIQLIGEKVTLLQPIKGVTEMRRMTPDAVEEKYGIRPERYPDLAALVGEAADNLPGVPGVGPKTAAKWIVQYGDLPGVIAHAEEITGKAGQSLRDHLADVERNRLMNAAFTTLDLPTDAEHYALGRGDRARVLEVFDDLAFGDTIRRDLPAVLLGEGADEEAAEEAAQAAEVLDVQDAATLQQLLDTGGDVLALDAVEDVRGGALVGLATPTVAGAIQLGRLDPEATDLLAAALAAATEIRVADAPAVRAWLELNGYRLGERARDLSLESFVLRPGARSYDAEALATDLGGASFEPKPRKPAESTLKKETPEVRAEHVARAGARLAAAAAALHPAAEELTARTAGEPWARSILDDLEQPLQTVLETMHERGIAIDQEALGTLRDEFEGFVAQAKREAGQIVGEEVNLASPKQLQVVLFETLGLPTTRKISSGHSTDAESLTDLLESLDPDSAGHRFLSWLLRFREMSKLTGYLVGLDKVVDAGSRVHTTFQQTAAATGRLASTEPNLQNIPVRTAEGQRIRDVFVAGEGFETLLTADYSQIEMRIMAHLSEDTGLIEAFRSGEDLHNFVASRVFGVSPDAVDPAMRSKTKAVSYGLAYGLSAFGLSRQLRISRAEASALRDGYFERFGGVRDYLHHSVETARGTGYTETLLGRRRYLPDLTSDNRQRRENAERVALNSPIQGSAADIIKLAMLAVERRMREAELSSRMLLQVHDELVVEVAPGELDRVRALVEDGMDSAYELSVPLEVGVGIGRTWREAAH</sequence>
<dbReference type="FunFam" id="1.10.150.20:FF:000002">
    <property type="entry name" value="DNA polymerase I"/>
    <property type="match status" value="1"/>
</dbReference>
<dbReference type="GO" id="GO:0006261">
    <property type="term" value="P:DNA-templated DNA replication"/>
    <property type="evidence" value="ECO:0007669"/>
    <property type="project" value="UniProtKB-UniRule"/>
</dbReference>
<dbReference type="PANTHER" id="PTHR10133:SF27">
    <property type="entry name" value="DNA POLYMERASE NU"/>
    <property type="match status" value="1"/>
</dbReference>
<keyword evidence="3 13" id="KW-0548">Nucleotidyltransferase</keyword>
<keyword evidence="9 13" id="KW-0238">DNA-binding</keyword>
<dbReference type="PANTHER" id="PTHR10133">
    <property type="entry name" value="DNA POLYMERASE I"/>
    <property type="match status" value="1"/>
</dbReference>
<dbReference type="InterPro" id="IPR008918">
    <property type="entry name" value="HhH2"/>
</dbReference>
<dbReference type="CDD" id="cd09859">
    <property type="entry name" value="PIN_53EXO"/>
    <property type="match status" value="1"/>
</dbReference>
<dbReference type="Gene3D" id="1.20.1060.10">
    <property type="entry name" value="Taq DNA Polymerase, Chain T, domain 4"/>
    <property type="match status" value="1"/>
</dbReference>
<accession>A0A291GQ63</accession>
<dbReference type="AlphaFoldDB" id="A0A291GQ63"/>
<keyword evidence="2 13" id="KW-0808">Transferase</keyword>
<comment type="catalytic activity">
    <reaction evidence="11 13">
        <text>DNA(n) + a 2'-deoxyribonucleoside 5'-triphosphate = DNA(n+1) + diphosphate</text>
        <dbReference type="Rhea" id="RHEA:22508"/>
        <dbReference type="Rhea" id="RHEA-COMP:17339"/>
        <dbReference type="Rhea" id="RHEA-COMP:17340"/>
        <dbReference type="ChEBI" id="CHEBI:33019"/>
        <dbReference type="ChEBI" id="CHEBI:61560"/>
        <dbReference type="ChEBI" id="CHEBI:173112"/>
        <dbReference type="EC" id="2.7.7.7"/>
    </reaction>
</comment>
<dbReference type="GO" id="GO:0003677">
    <property type="term" value="F:DNA binding"/>
    <property type="evidence" value="ECO:0007669"/>
    <property type="project" value="UniProtKB-UniRule"/>
</dbReference>
<keyword evidence="18" id="KW-1185">Reference proteome</keyword>
<evidence type="ECO:0000256" key="14">
    <source>
        <dbReference type="SAM" id="MobiDB-lite"/>
    </source>
</evidence>
<evidence type="ECO:0000256" key="3">
    <source>
        <dbReference type="ARBA" id="ARBA00022695"/>
    </source>
</evidence>
<evidence type="ECO:0000259" key="16">
    <source>
        <dbReference type="SMART" id="SM00482"/>
    </source>
</evidence>
<keyword evidence="8 13" id="KW-0239">DNA-directed DNA polymerase</keyword>
<dbReference type="NCBIfam" id="NF004397">
    <property type="entry name" value="PRK05755.1"/>
    <property type="match status" value="1"/>
</dbReference>
<evidence type="ECO:0000313" key="17">
    <source>
        <dbReference type="EMBL" id="ATG52172.1"/>
    </source>
</evidence>
<keyword evidence="10 13" id="KW-0234">DNA repair</keyword>
<dbReference type="InterPro" id="IPR036397">
    <property type="entry name" value="RNaseH_sf"/>
</dbReference>
<dbReference type="Proteomes" id="UP000218165">
    <property type="component" value="Chromosome"/>
</dbReference>